<evidence type="ECO:0000313" key="3">
    <source>
        <dbReference type="EMBL" id="MCT2587731.1"/>
    </source>
</evidence>
<feature type="region of interest" description="Disordered" evidence="1">
    <location>
        <begin position="50"/>
        <end position="86"/>
    </location>
</feature>
<organism evidence="3 4">
    <name type="scientific">Actinophytocola gossypii</name>
    <dbReference type="NCBI Taxonomy" id="2812003"/>
    <lineage>
        <taxon>Bacteria</taxon>
        <taxon>Bacillati</taxon>
        <taxon>Actinomycetota</taxon>
        <taxon>Actinomycetes</taxon>
        <taxon>Pseudonocardiales</taxon>
        <taxon>Pseudonocardiaceae</taxon>
    </lineage>
</organism>
<protein>
    <submittedName>
        <fullName evidence="3">Uncharacterized protein</fullName>
    </submittedName>
</protein>
<name>A0ABT2JIW9_9PSEU</name>
<dbReference type="EMBL" id="JAFFZE010000027">
    <property type="protein sequence ID" value="MCT2587731.1"/>
    <property type="molecule type" value="Genomic_DNA"/>
</dbReference>
<dbReference type="RefSeq" id="WP_260195639.1">
    <property type="nucleotide sequence ID" value="NZ_JAFFZE010000027.1"/>
</dbReference>
<feature type="chain" id="PRO_5045484835" evidence="2">
    <location>
        <begin position="22"/>
        <end position="86"/>
    </location>
</feature>
<dbReference type="Proteomes" id="UP001156441">
    <property type="component" value="Unassembled WGS sequence"/>
</dbReference>
<evidence type="ECO:0000256" key="2">
    <source>
        <dbReference type="SAM" id="SignalP"/>
    </source>
</evidence>
<accession>A0ABT2JIW9</accession>
<feature type="signal peptide" evidence="2">
    <location>
        <begin position="1"/>
        <end position="21"/>
    </location>
</feature>
<sequence>MAAVAVILPASVLTAHLESCAAELAVALPSLPPEELERVLAQLVSGQRHLRGRVVGSGRRPDGSVGRGPGGRVERRRTRRGRPRRG</sequence>
<evidence type="ECO:0000313" key="4">
    <source>
        <dbReference type="Proteomes" id="UP001156441"/>
    </source>
</evidence>
<reference evidence="3 4" key="1">
    <citation type="submission" date="2021-02" db="EMBL/GenBank/DDBJ databases">
        <title>Actinophytocola xerophila sp. nov., isolated from soil of cotton cropping field.</title>
        <authorList>
            <person name="Huang R."/>
            <person name="Chen X."/>
            <person name="Ge X."/>
            <person name="Liu W."/>
        </authorList>
    </citation>
    <scope>NUCLEOTIDE SEQUENCE [LARGE SCALE GENOMIC DNA]</scope>
    <source>
        <strain evidence="3 4">S1-96</strain>
    </source>
</reference>
<evidence type="ECO:0000256" key="1">
    <source>
        <dbReference type="SAM" id="MobiDB-lite"/>
    </source>
</evidence>
<keyword evidence="4" id="KW-1185">Reference proteome</keyword>
<comment type="caution">
    <text evidence="3">The sequence shown here is derived from an EMBL/GenBank/DDBJ whole genome shotgun (WGS) entry which is preliminary data.</text>
</comment>
<feature type="compositionally biased region" description="Basic residues" evidence="1">
    <location>
        <begin position="74"/>
        <end position="86"/>
    </location>
</feature>
<proteinExistence type="predicted"/>
<keyword evidence="2" id="KW-0732">Signal</keyword>
<gene>
    <name evidence="3" type="ORF">JT362_31890</name>
</gene>